<dbReference type="PANTHER" id="PTHR30288">
    <property type="entry name" value="FLAGELLAR CAP/ASSEMBLY PROTEIN FLID"/>
    <property type="match status" value="1"/>
</dbReference>
<name>A0ABX3CWT7_9BACI</name>
<dbReference type="EMBL" id="MBRJ01000009">
    <property type="protein sequence ID" value="OHX49773.1"/>
    <property type="molecule type" value="Genomic_DNA"/>
</dbReference>
<keyword evidence="3" id="KW-0175">Coiled coil</keyword>
<accession>A0ABX3CWT7</accession>
<sequence>MVRIGGLASGMDIDSLVKDLMKAERIPLDKLKQKKQVLEWQRDDYRSMNTLLLDFRSQLTQMKLTTQYRARTVTSSDESRITATATSVASQASYSISKVTKLASAENWVTTGVGSVDSSKSLASQTSNFTAGLTWQKGAVGSSNLVGNGSTTGLKLDLAASDGETIKTDELAKMSVKVNGVAYEVVSSTSFTTGKNQVHIDANGSLTFSNAVAAGATVKVNYITNNKVQTGSLADGAKSFQLNKKNIVADDFRLTVGGTDYSITSVDPATNVGQLSNGFGSINLTTGEITFNAAQTADTEIKAVYQQEYADFSISAYTSASGNEPVKENFLIESSESLNSVINKVNSSNAGVSMFLDSATGKISMMRTETGDFHDDPNTPERDYDISVSGDFASVTLGLSSAAKTHGENAAFVINGLSTTRHSNTFDLNGVSITLKKEFDDGTSASLSINNDGNKVFENIKSFVDKYNELIGKINGKTSEEKYRSYTPLTDEQREQLSDKQQELWEEKAKSGLLRRDSILTGALSSMRMKMYQPVSNNDINPLYNQLASIGITTTSNYLEGGKLEINEAKLKEAINNNPDAVEALFRGGSESAAESEKGIIHRLYDSVNETMNKLKEKAGNSFSTNQQFALGRTLSDLDSRIGRFEERMIQVEDRYWRQFTAMEKAIQRSNEQSMFLMNQFGGGM</sequence>
<keyword evidence="4 5" id="KW-0975">Bacterial flagellum</keyword>
<evidence type="ECO:0000256" key="3">
    <source>
        <dbReference type="ARBA" id="ARBA00023054"/>
    </source>
</evidence>
<comment type="subunit">
    <text evidence="2 5">Homopentamer.</text>
</comment>
<dbReference type="PANTHER" id="PTHR30288:SF0">
    <property type="entry name" value="FLAGELLAR HOOK-ASSOCIATED PROTEIN 2"/>
    <property type="match status" value="1"/>
</dbReference>
<evidence type="ECO:0000313" key="8">
    <source>
        <dbReference type="EMBL" id="OHX49773.1"/>
    </source>
</evidence>
<proteinExistence type="inferred from homology"/>
<evidence type="ECO:0000256" key="5">
    <source>
        <dbReference type="RuleBase" id="RU362066"/>
    </source>
</evidence>
<protein>
    <recommendedName>
        <fullName evidence="5">Flagellar hook-associated protein 2</fullName>
        <shortName evidence="5">HAP2</shortName>
    </recommendedName>
    <alternativeName>
        <fullName evidence="5">Flagellar cap protein</fullName>
    </alternativeName>
</protein>
<evidence type="ECO:0000256" key="2">
    <source>
        <dbReference type="ARBA" id="ARBA00011255"/>
    </source>
</evidence>
<dbReference type="Proteomes" id="UP000180194">
    <property type="component" value="Unassembled WGS sequence"/>
</dbReference>
<keyword evidence="8" id="KW-0966">Cell projection</keyword>
<evidence type="ECO:0000259" key="6">
    <source>
        <dbReference type="Pfam" id="PF02465"/>
    </source>
</evidence>
<keyword evidence="8" id="KW-0282">Flagellum</keyword>
<evidence type="ECO:0000256" key="1">
    <source>
        <dbReference type="ARBA" id="ARBA00009764"/>
    </source>
</evidence>
<keyword evidence="9" id="KW-1185">Reference proteome</keyword>
<keyword evidence="8" id="KW-0969">Cilium</keyword>
<feature type="domain" description="Flagellar hook-associated protein 2 N-terminal" evidence="6">
    <location>
        <begin position="9"/>
        <end position="105"/>
    </location>
</feature>
<dbReference type="InterPro" id="IPR003481">
    <property type="entry name" value="FliD_N"/>
</dbReference>
<evidence type="ECO:0000256" key="4">
    <source>
        <dbReference type="ARBA" id="ARBA00023143"/>
    </source>
</evidence>
<dbReference type="InterPro" id="IPR040026">
    <property type="entry name" value="FliD"/>
</dbReference>
<dbReference type="Pfam" id="PF07195">
    <property type="entry name" value="FliD_C"/>
    <property type="match status" value="1"/>
</dbReference>
<feature type="domain" description="Flagellar hook-associated protein 2 C-terminal" evidence="7">
    <location>
        <begin position="407"/>
        <end position="671"/>
    </location>
</feature>
<dbReference type="RefSeq" id="WP_071156348.1">
    <property type="nucleotide sequence ID" value="NZ_MBRJ01000009.1"/>
</dbReference>
<dbReference type="InterPro" id="IPR010809">
    <property type="entry name" value="FliD_C"/>
</dbReference>
<comment type="function">
    <text evidence="5">Required for morphogenesis and for the elongation of the flagellar filament by facilitating polymerization of the flagellin monomers at the tip of growing filament. Forms a capping structure, which prevents flagellin subunits (transported through the central channel of the flagellum) from leaking out without polymerization at the distal end.</text>
</comment>
<organism evidence="8 9">
    <name type="scientific">Cytobacillus oceanisediminis</name>
    <dbReference type="NCBI Taxonomy" id="665099"/>
    <lineage>
        <taxon>Bacteria</taxon>
        <taxon>Bacillati</taxon>
        <taxon>Bacillota</taxon>
        <taxon>Bacilli</taxon>
        <taxon>Bacillales</taxon>
        <taxon>Bacillaceae</taxon>
        <taxon>Cytobacillus</taxon>
    </lineage>
</organism>
<comment type="caution">
    <text evidence="8">The sequence shown here is derived from an EMBL/GenBank/DDBJ whole genome shotgun (WGS) entry which is preliminary data.</text>
</comment>
<gene>
    <name evidence="8" type="ORF">BBV17_11060</name>
</gene>
<dbReference type="Pfam" id="PF02465">
    <property type="entry name" value="FliD_N"/>
    <property type="match status" value="1"/>
</dbReference>
<evidence type="ECO:0000259" key="7">
    <source>
        <dbReference type="Pfam" id="PF07195"/>
    </source>
</evidence>
<comment type="subcellular location">
    <subcellularLocation>
        <location evidence="5">Secreted</location>
    </subcellularLocation>
    <subcellularLocation>
        <location evidence="5">Bacterial flagellum</location>
    </subcellularLocation>
</comment>
<reference evidence="8 9" key="1">
    <citation type="submission" date="2016-07" db="EMBL/GenBank/DDBJ databases">
        <title>Bacillus oceanisediminis whole genome.</title>
        <authorList>
            <person name="Pal Y."/>
            <person name="Verma A."/>
            <person name="Mual P."/>
            <person name="Srinivasan K."/>
        </authorList>
    </citation>
    <scope>NUCLEOTIDE SEQUENCE [LARGE SCALE GENOMIC DNA]</scope>
    <source>
        <strain evidence="8 9">Bhandara28</strain>
    </source>
</reference>
<comment type="similarity">
    <text evidence="1 5">Belongs to the FliD family.</text>
</comment>
<keyword evidence="5" id="KW-0964">Secreted</keyword>
<evidence type="ECO:0000313" key="9">
    <source>
        <dbReference type="Proteomes" id="UP000180194"/>
    </source>
</evidence>